<evidence type="ECO:0000256" key="1">
    <source>
        <dbReference type="SAM" id="MobiDB-lite"/>
    </source>
</evidence>
<evidence type="ECO:0000313" key="2">
    <source>
        <dbReference type="EMBL" id="GGX02162.1"/>
    </source>
</evidence>
<protein>
    <submittedName>
        <fullName evidence="2">Uncharacterized protein</fullName>
    </submittedName>
</protein>
<dbReference type="Gene3D" id="3.40.50.720">
    <property type="entry name" value="NAD(P)-binding Rossmann-like Domain"/>
    <property type="match status" value="1"/>
</dbReference>
<keyword evidence="3" id="KW-1185">Reference proteome</keyword>
<gene>
    <name evidence="2" type="ORF">GCM10010383_35450</name>
</gene>
<name>A0ABQ2X6T2_9ACTN</name>
<evidence type="ECO:0000313" key="3">
    <source>
        <dbReference type="Proteomes" id="UP000617743"/>
    </source>
</evidence>
<reference evidence="3" key="1">
    <citation type="journal article" date="2019" name="Int. J. Syst. Evol. Microbiol.">
        <title>The Global Catalogue of Microorganisms (GCM) 10K type strain sequencing project: providing services to taxonomists for standard genome sequencing and annotation.</title>
        <authorList>
            <consortium name="The Broad Institute Genomics Platform"/>
            <consortium name="The Broad Institute Genome Sequencing Center for Infectious Disease"/>
            <person name="Wu L."/>
            <person name="Ma J."/>
        </authorList>
    </citation>
    <scope>NUCLEOTIDE SEQUENCE [LARGE SCALE GENOMIC DNA]</scope>
    <source>
        <strain evidence="3">JCM 4866</strain>
    </source>
</reference>
<feature type="compositionally biased region" description="Pro residues" evidence="1">
    <location>
        <begin position="354"/>
        <end position="369"/>
    </location>
</feature>
<feature type="region of interest" description="Disordered" evidence="1">
    <location>
        <begin position="308"/>
        <end position="369"/>
    </location>
</feature>
<dbReference type="InterPro" id="IPR035985">
    <property type="entry name" value="Ubiquitin-activating_enz"/>
</dbReference>
<comment type="caution">
    <text evidence="2">The sequence shown here is derived from an EMBL/GenBank/DDBJ whole genome shotgun (WGS) entry which is preliminary data.</text>
</comment>
<dbReference type="RefSeq" id="WP_190051169.1">
    <property type="nucleotide sequence ID" value="NZ_BMWC01000004.1"/>
</dbReference>
<organism evidence="2 3">
    <name type="scientific">Streptomyces lomondensis</name>
    <dbReference type="NCBI Taxonomy" id="68229"/>
    <lineage>
        <taxon>Bacteria</taxon>
        <taxon>Bacillati</taxon>
        <taxon>Actinomycetota</taxon>
        <taxon>Actinomycetes</taxon>
        <taxon>Kitasatosporales</taxon>
        <taxon>Streptomycetaceae</taxon>
        <taxon>Streptomyces</taxon>
    </lineage>
</organism>
<sequence length="369" mass="40439">MTASPQPASRVRLFDASSTGEMAAFRMLRASGKVDSAVDALPQLIEELFHVEFPFLSTDSPLNRLPSSVCHLGLPKTRICAERVWELNPFQRVETFHGLTAETIEAFLGNGGDRLDLLIEETDDIHMKIHARFAARARRIPVLMATDNGDNTLLDVERFDLEPRRHLFHGAVEENRLRRVPRHPSHAEKVALACLLVGSGITPRMQLSLQQVGTRLTAWPQLGTAAALSGVALAYAARRILTGQLMPSGRYTVDLDALLDAEYQTPRAVDERTRINTEYVTSVRSRPDDGGSPRSSCRWPRCPAAARWPPCASPRARPRGTSASTEPSGSAAPTGDPTLPWCRLRGCNPVRSQTPPPAPGPSSSPNRPQ</sequence>
<proteinExistence type="predicted"/>
<dbReference type="SUPFAM" id="SSF69572">
    <property type="entry name" value="Activating enzymes of the ubiquitin-like proteins"/>
    <property type="match status" value="1"/>
</dbReference>
<dbReference type="Proteomes" id="UP000617743">
    <property type="component" value="Unassembled WGS sequence"/>
</dbReference>
<accession>A0ABQ2X6T2</accession>
<dbReference type="EMBL" id="BMWC01000004">
    <property type="protein sequence ID" value="GGX02162.1"/>
    <property type="molecule type" value="Genomic_DNA"/>
</dbReference>